<protein>
    <recommendedName>
        <fullName evidence="2">DUF3263 domain-containing protein</fullName>
    </recommendedName>
</protein>
<sequence>MWRRGGGRCPGYREDVPLSDRDRDLLAFEARWQRHGAEKEEAVRVELGLTPARYYQLLGRLIDDADALAHDPMLVHRLRRLRDARERARMSRASVLTASPR</sequence>
<dbReference type="EMBL" id="FLQR01000001">
    <property type="protein sequence ID" value="SBS69895.1"/>
    <property type="molecule type" value="Genomic_DNA"/>
</dbReference>
<accession>A0A1Y5NUA2</accession>
<evidence type="ECO:0000313" key="1">
    <source>
        <dbReference type="EMBL" id="SBS69895.1"/>
    </source>
</evidence>
<name>A0A1Y5NUA2_9MICO</name>
<dbReference type="AlphaFoldDB" id="A0A1Y5NUA2"/>
<gene>
    <name evidence="1" type="ORF">MIPYR_10076</name>
</gene>
<dbReference type="InterPro" id="IPR021678">
    <property type="entry name" value="DUF3263"/>
</dbReference>
<dbReference type="Pfam" id="PF11662">
    <property type="entry name" value="DUF3263"/>
    <property type="match status" value="1"/>
</dbReference>
<proteinExistence type="predicted"/>
<evidence type="ECO:0008006" key="2">
    <source>
        <dbReference type="Google" id="ProtNLM"/>
    </source>
</evidence>
<reference evidence="1" key="1">
    <citation type="submission" date="2016-03" db="EMBL/GenBank/DDBJ databases">
        <authorList>
            <person name="Ploux O."/>
        </authorList>
    </citation>
    <scope>NUCLEOTIDE SEQUENCE</scope>
    <source>
        <strain evidence="1">UC1</strain>
    </source>
</reference>
<organism evidence="1">
    <name type="scientific">uncultured Microbacterium sp</name>
    <dbReference type="NCBI Taxonomy" id="191216"/>
    <lineage>
        <taxon>Bacteria</taxon>
        <taxon>Bacillati</taxon>
        <taxon>Actinomycetota</taxon>
        <taxon>Actinomycetes</taxon>
        <taxon>Micrococcales</taxon>
        <taxon>Microbacteriaceae</taxon>
        <taxon>Microbacterium</taxon>
        <taxon>environmental samples</taxon>
    </lineage>
</organism>